<gene>
    <name evidence="1" type="ORF">J0M35_08410</name>
</gene>
<comment type="caution">
    <text evidence="1">The sequence shown here is derived from an EMBL/GenBank/DDBJ whole genome shotgun (WGS) entry which is preliminary data.</text>
</comment>
<name>A0A8J7PEL2_9BACT</name>
<dbReference type="AlphaFoldDB" id="A0A8J7PEL2"/>
<dbReference type="PANTHER" id="PTHR42194">
    <property type="entry name" value="UPF0276 PROTEIN HI_1600"/>
    <property type="match status" value="1"/>
</dbReference>
<accession>A0A8J7PEL2</accession>
<dbReference type="Pfam" id="PF05114">
    <property type="entry name" value="MbnB_TglH_ChrH"/>
    <property type="match status" value="1"/>
</dbReference>
<reference evidence="1" key="1">
    <citation type="submission" date="2021-02" db="EMBL/GenBank/DDBJ databases">
        <title>Genome-Resolved Metagenomics of a Microbial Community Performing Photosynthetic Biological Nutrient Removal.</title>
        <authorList>
            <person name="Mcdaniel E.A."/>
        </authorList>
    </citation>
    <scope>NUCLEOTIDE SEQUENCE</scope>
    <source>
        <strain evidence="1">UWPOB_OBS1</strain>
    </source>
</reference>
<protein>
    <submittedName>
        <fullName evidence="1">DUF692 family protein</fullName>
    </submittedName>
</protein>
<dbReference type="EMBL" id="JAFLCK010000009">
    <property type="protein sequence ID" value="MBN8660368.1"/>
    <property type="molecule type" value="Genomic_DNA"/>
</dbReference>
<dbReference type="Proteomes" id="UP000664277">
    <property type="component" value="Unassembled WGS sequence"/>
</dbReference>
<sequence length="364" mass="40881">MLEENFLAAFLPLYTQGLVKCLEWSFDTGLESMPGWAFALLNDYAERGALLGHGVSYSLFSDNDRQLAWLRCLDESVANHNFTLFSEHFGFTQSGRYLDNAPLPVPYSEAFLVRGRANLARLSKHACTRVGLENLAFAFSREEVLQQGAFLEALLQDQPQSFLLLDLHNLYCQAINFAIDPYELLATYPLERVLEIHMAGGRVEPRRPEANSGHLRRDTHDRPIPEELFALLEYALAALPNLEYVIYERLGSTLAGESDKLDFQEDYLKLGELVANMVPNSTLSSAYSSVLSQAVSSRAQYKDDLTTANSFLERLSESLSVGGGDTKNKLSRTFHCYAPYIESMQEDMIGLAARLYQTWGVSND</sequence>
<dbReference type="PANTHER" id="PTHR42194:SF1">
    <property type="entry name" value="UPF0276 PROTEIN HI_1600"/>
    <property type="match status" value="1"/>
</dbReference>
<organism evidence="1 2">
    <name type="scientific">Candidatus Obscuribacter phosphatis</name>
    <dbReference type="NCBI Taxonomy" id="1906157"/>
    <lineage>
        <taxon>Bacteria</taxon>
        <taxon>Bacillati</taxon>
        <taxon>Candidatus Melainabacteria</taxon>
        <taxon>Candidatus Obscuribacterales</taxon>
        <taxon>Candidatus Obscuribacteraceae</taxon>
        <taxon>Candidatus Obscuribacter</taxon>
    </lineage>
</organism>
<evidence type="ECO:0000313" key="2">
    <source>
        <dbReference type="Proteomes" id="UP000664277"/>
    </source>
</evidence>
<dbReference type="InterPro" id="IPR007801">
    <property type="entry name" value="MbnB/TglH/ChrH"/>
</dbReference>
<proteinExistence type="predicted"/>
<dbReference type="Gene3D" id="3.20.20.150">
    <property type="entry name" value="Divalent-metal-dependent TIM barrel enzymes"/>
    <property type="match status" value="1"/>
</dbReference>
<evidence type="ECO:0000313" key="1">
    <source>
        <dbReference type="EMBL" id="MBN8660368.1"/>
    </source>
</evidence>